<feature type="region of interest" description="Disordered" evidence="1">
    <location>
        <begin position="398"/>
        <end position="469"/>
    </location>
</feature>
<feature type="compositionally biased region" description="Polar residues" evidence="1">
    <location>
        <begin position="436"/>
        <end position="454"/>
    </location>
</feature>
<reference evidence="2 3" key="1">
    <citation type="journal article" date="2017" name="Genome Announc.">
        <title>Genome sequence of the saprophytic ascomycete Epicoccum nigrum ICMP 19927 strain isolated from New Zealand.</title>
        <authorList>
            <person name="Fokin M."/>
            <person name="Fleetwood D."/>
            <person name="Weir B.S."/>
            <person name="Villas-Boas S.G."/>
        </authorList>
    </citation>
    <scope>NUCLEOTIDE SEQUENCE [LARGE SCALE GENOMIC DNA]</scope>
    <source>
        <strain evidence="2 3">ICMP 19927</strain>
    </source>
</reference>
<feature type="compositionally biased region" description="Polar residues" evidence="1">
    <location>
        <begin position="405"/>
        <end position="417"/>
    </location>
</feature>
<dbReference type="Proteomes" id="UP000193240">
    <property type="component" value="Unassembled WGS sequence"/>
</dbReference>
<organism evidence="2 3">
    <name type="scientific">Epicoccum nigrum</name>
    <name type="common">Soil fungus</name>
    <name type="synonym">Epicoccum purpurascens</name>
    <dbReference type="NCBI Taxonomy" id="105696"/>
    <lineage>
        <taxon>Eukaryota</taxon>
        <taxon>Fungi</taxon>
        <taxon>Dikarya</taxon>
        <taxon>Ascomycota</taxon>
        <taxon>Pezizomycotina</taxon>
        <taxon>Dothideomycetes</taxon>
        <taxon>Pleosporomycetidae</taxon>
        <taxon>Pleosporales</taxon>
        <taxon>Pleosporineae</taxon>
        <taxon>Didymellaceae</taxon>
        <taxon>Epicoccum</taxon>
    </lineage>
</organism>
<evidence type="ECO:0000256" key="1">
    <source>
        <dbReference type="SAM" id="MobiDB-lite"/>
    </source>
</evidence>
<accession>A0A1Y2MBD5</accession>
<evidence type="ECO:0008006" key="4">
    <source>
        <dbReference type="Google" id="ProtNLM"/>
    </source>
</evidence>
<evidence type="ECO:0000313" key="3">
    <source>
        <dbReference type="Proteomes" id="UP000193240"/>
    </source>
</evidence>
<feature type="region of interest" description="Disordered" evidence="1">
    <location>
        <begin position="487"/>
        <end position="520"/>
    </location>
</feature>
<dbReference type="InParanoid" id="A0A1Y2MBD5"/>
<dbReference type="AlphaFoldDB" id="A0A1Y2MBD5"/>
<gene>
    <name evidence="2" type="ORF">B5807_00696</name>
</gene>
<proteinExistence type="predicted"/>
<evidence type="ECO:0000313" key="2">
    <source>
        <dbReference type="EMBL" id="OSS53425.1"/>
    </source>
</evidence>
<dbReference type="EMBL" id="KZ107838">
    <property type="protein sequence ID" value="OSS53425.1"/>
    <property type="molecule type" value="Genomic_DNA"/>
</dbReference>
<protein>
    <recommendedName>
        <fullName evidence="4">BTB domain-containing protein</fullName>
    </recommendedName>
</protein>
<name>A0A1Y2MBD5_EPING</name>
<keyword evidence="3" id="KW-1185">Reference proteome</keyword>
<sequence>MDDLAFLDTDFGSEVGDSDAILKAVLPGGKVMHIADHISPFKFIDSCPLLYHAFEYNAQGRLQAGIEASSEAAVISLARYCYTGTYLANEPDGESVQLLQHAETYKIAEDFDVPELQIMAHGNFSCQIEYACCLPKSPDDLLDTIRFLYQNFASDEARRKHNLVDTLLNYCVAVYLIHKLGEDLDFLTAVHELPAFRQDLCRTNIVRNFEDDCAAQIIRLPNSPMAESSRAPTTLASRELPTEMYYDFPRVPAPATSTPFAASPIFQESTQPTMLSYRRNVLRARPAQREVPDVSKQCVSPIALAAALSEYHDYASSDSDGTETDAMFDTKMDRAIDTALEASLHRYKRAKVEDTAARLSGKSVLPEVDSEAAEVEYDSSARTAADVENEDLYWAGAASGAPTASKPTSVNPTSSRSPAKHGIDEDDVDVPPALASASTATLRGPTTLTYRQRNPSPPSDGFTTDTASEDEDYTVIRKYSAPSSAVRNSLISSPELVPTPSIAETMSDGRAESEDEWTVI</sequence>